<dbReference type="RefSeq" id="WP_093117723.1">
    <property type="nucleotide sequence ID" value="NZ_FODS01000009.1"/>
</dbReference>
<dbReference type="CDD" id="cd06582">
    <property type="entry name" value="TM_PBP1_LivH_like"/>
    <property type="match status" value="1"/>
</dbReference>
<evidence type="ECO:0000313" key="11">
    <source>
        <dbReference type="Proteomes" id="UP000198893"/>
    </source>
</evidence>
<dbReference type="InterPro" id="IPR001851">
    <property type="entry name" value="ABC_transp_permease"/>
</dbReference>
<evidence type="ECO:0000256" key="8">
    <source>
        <dbReference type="ARBA" id="ARBA00037998"/>
    </source>
</evidence>
<feature type="transmembrane region" description="Helical" evidence="9">
    <location>
        <begin position="228"/>
        <end position="253"/>
    </location>
</feature>
<dbReference type="STRING" id="569882.SAMN04490248_10927"/>
<evidence type="ECO:0000256" key="3">
    <source>
        <dbReference type="ARBA" id="ARBA00022475"/>
    </source>
</evidence>
<keyword evidence="3" id="KW-1003">Cell membrane</keyword>
<comment type="similarity">
    <text evidence="8">Belongs to the binding-protein-dependent transport system permease family. LivHM subfamily.</text>
</comment>
<evidence type="ECO:0000256" key="9">
    <source>
        <dbReference type="SAM" id="Phobius"/>
    </source>
</evidence>
<gene>
    <name evidence="10" type="ORF">SAMN04490248_10927</name>
</gene>
<evidence type="ECO:0000256" key="5">
    <source>
        <dbReference type="ARBA" id="ARBA00022970"/>
    </source>
</evidence>
<feature type="transmembrane region" description="Helical" evidence="9">
    <location>
        <begin position="38"/>
        <end position="58"/>
    </location>
</feature>
<sequence>MMMDIGLVVFGGLSWAMATFLVAAGLTLIFGILHILNFAHGGFFMVGAYLAWAMIEALGGGVSIWTYIAVALVSGAVVGALGVLVDVTIFRRLRDVEDAYALIATYALLMVCIGAIELIWGLDFRAIMPPEALNSALFIGDLIAPTFTIFIIVCGVVVYVALEVFMARTETGKLVRIVAHDAWMARLLGLDVTRIYLITVVISFALAGLAGGLLVANQGLSPELGGVFLLQAFGVVIVGGMGSIRGAFLAALLLGQIESIGGMLFPNYPGIFYLVALAGLLLIRPQGLLTKGRTEWV</sequence>
<dbReference type="PANTHER" id="PTHR11795">
    <property type="entry name" value="BRANCHED-CHAIN AMINO ACID TRANSPORT SYSTEM PERMEASE PROTEIN LIVH"/>
    <property type="match status" value="1"/>
</dbReference>
<dbReference type="GO" id="GO:0022857">
    <property type="term" value="F:transmembrane transporter activity"/>
    <property type="evidence" value="ECO:0007669"/>
    <property type="project" value="InterPro"/>
</dbReference>
<evidence type="ECO:0000256" key="2">
    <source>
        <dbReference type="ARBA" id="ARBA00022448"/>
    </source>
</evidence>
<feature type="transmembrane region" description="Helical" evidence="9">
    <location>
        <begin position="99"/>
        <end position="122"/>
    </location>
</feature>
<dbReference type="GO" id="GO:0005886">
    <property type="term" value="C:plasma membrane"/>
    <property type="evidence" value="ECO:0007669"/>
    <property type="project" value="UniProtKB-SubCell"/>
</dbReference>
<dbReference type="PANTHER" id="PTHR11795:SF442">
    <property type="entry name" value="ABC TRANSPORTER ATP-BINDING PROTEIN"/>
    <property type="match status" value="1"/>
</dbReference>
<keyword evidence="5" id="KW-0029">Amino-acid transport</keyword>
<feature type="transmembrane region" description="Helical" evidence="9">
    <location>
        <begin position="142"/>
        <end position="166"/>
    </location>
</feature>
<evidence type="ECO:0000256" key="4">
    <source>
        <dbReference type="ARBA" id="ARBA00022692"/>
    </source>
</evidence>
<evidence type="ECO:0000256" key="6">
    <source>
        <dbReference type="ARBA" id="ARBA00022989"/>
    </source>
</evidence>
<keyword evidence="7 9" id="KW-0472">Membrane</keyword>
<dbReference type="Pfam" id="PF02653">
    <property type="entry name" value="BPD_transp_2"/>
    <property type="match status" value="1"/>
</dbReference>
<proteinExistence type="inferred from homology"/>
<dbReference type="GO" id="GO:0006865">
    <property type="term" value="P:amino acid transport"/>
    <property type="evidence" value="ECO:0007669"/>
    <property type="project" value="UniProtKB-KW"/>
</dbReference>
<organism evidence="10 11">
    <name type="scientific">Salinihabitans flavidus</name>
    <dbReference type="NCBI Taxonomy" id="569882"/>
    <lineage>
        <taxon>Bacteria</taxon>
        <taxon>Pseudomonadati</taxon>
        <taxon>Pseudomonadota</taxon>
        <taxon>Alphaproteobacteria</taxon>
        <taxon>Rhodobacterales</taxon>
        <taxon>Roseobacteraceae</taxon>
        <taxon>Salinihabitans</taxon>
    </lineage>
</organism>
<dbReference type="AlphaFoldDB" id="A0A1H8RKU7"/>
<feature type="transmembrane region" description="Helical" evidence="9">
    <location>
        <begin position="195"/>
        <end position="216"/>
    </location>
</feature>
<feature type="transmembrane region" description="Helical" evidence="9">
    <location>
        <begin position="6"/>
        <end position="31"/>
    </location>
</feature>
<comment type="subcellular location">
    <subcellularLocation>
        <location evidence="1">Cell membrane</location>
        <topology evidence="1">Multi-pass membrane protein</topology>
    </subcellularLocation>
</comment>
<name>A0A1H8RKU7_9RHOB</name>
<dbReference type="InterPro" id="IPR052157">
    <property type="entry name" value="BCAA_transport_permease"/>
</dbReference>
<keyword evidence="4 9" id="KW-0812">Transmembrane</keyword>
<keyword evidence="2" id="KW-0813">Transport</keyword>
<feature type="transmembrane region" description="Helical" evidence="9">
    <location>
        <begin position="64"/>
        <end position="87"/>
    </location>
</feature>
<keyword evidence="6 9" id="KW-1133">Transmembrane helix</keyword>
<evidence type="ECO:0000256" key="1">
    <source>
        <dbReference type="ARBA" id="ARBA00004651"/>
    </source>
</evidence>
<dbReference type="Proteomes" id="UP000198893">
    <property type="component" value="Unassembled WGS sequence"/>
</dbReference>
<evidence type="ECO:0000256" key="7">
    <source>
        <dbReference type="ARBA" id="ARBA00023136"/>
    </source>
</evidence>
<feature type="transmembrane region" description="Helical" evidence="9">
    <location>
        <begin position="265"/>
        <end position="283"/>
    </location>
</feature>
<evidence type="ECO:0000313" key="10">
    <source>
        <dbReference type="EMBL" id="SEO67179.1"/>
    </source>
</evidence>
<keyword evidence="11" id="KW-1185">Reference proteome</keyword>
<dbReference type="EMBL" id="FODS01000009">
    <property type="protein sequence ID" value="SEO67179.1"/>
    <property type="molecule type" value="Genomic_DNA"/>
</dbReference>
<accession>A0A1H8RKU7</accession>
<protein>
    <submittedName>
        <fullName evidence="10">Amino acid/amide ABC transporter membrane protein 1, HAAT family</fullName>
    </submittedName>
</protein>
<reference evidence="10" key="1">
    <citation type="submission" date="2016-10" db="EMBL/GenBank/DDBJ databases">
        <authorList>
            <person name="de Groot N.N."/>
        </authorList>
    </citation>
    <scope>NUCLEOTIDE SEQUENCE [LARGE SCALE GENOMIC DNA]</scope>
    <source>
        <strain evidence="10">DSM 27842</strain>
    </source>
</reference>
<dbReference type="OrthoDB" id="9810089at2"/>